<evidence type="ECO:0000313" key="3">
    <source>
        <dbReference type="Proteomes" id="UP000000304"/>
    </source>
</evidence>
<dbReference type="OMA" id="ILRVWTK"/>
<evidence type="ECO:0000313" key="2">
    <source>
        <dbReference type="EMBL" id="EDX09285.1"/>
    </source>
</evidence>
<accession>B4QR48</accession>
<sequence>MASEGRVRVGAPEPGPKFPVPSSKSKANGSSVPASQTSHDLKTATLRGLVSCDCRPFILTILRVWTKR</sequence>
<dbReference type="HOGENOM" id="CLU_2796709_0_0_1"/>
<dbReference type="Proteomes" id="UP000000304">
    <property type="component" value="Chromosome 3L"/>
</dbReference>
<protein>
    <submittedName>
        <fullName evidence="2">GD13218</fullName>
    </submittedName>
</protein>
<feature type="compositionally biased region" description="Polar residues" evidence="1">
    <location>
        <begin position="22"/>
        <end position="38"/>
    </location>
</feature>
<feature type="region of interest" description="Disordered" evidence="1">
    <location>
        <begin position="1"/>
        <end position="40"/>
    </location>
</feature>
<dbReference type="EMBL" id="CM000363">
    <property type="protein sequence ID" value="EDX09285.1"/>
    <property type="molecule type" value="Genomic_DNA"/>
</dbReference>
<evidence type="ECO:0000256" key="1">
    <source>
        <dbReference type="SAM" id="MobiDB-lite"/>
    </source>
</evidence>
<organism evidence="2 3">
    <name type="scientific">Drosophila simulans</name>
    <name type="common">Fruit fly</name>
    <dbReference type="NCBI Taxonomy" id="7240"/>
    <lineage>
        <taxon>Eukaryota</taxon>
        <taxon>Metazoa</taxon>
        <taxon>Ecdysozoa</taxon>
        <taxon>Arthropoda</taxon>
        <taxon>Hexapoda</taxon>
        <taxon>Insecta</taxon>
        <taxon>Pterygota</taxon>
        <taxon>Neoptera</taxon>
        <taxon>Endopterygota</taxon>
        <taxon>Diptera</taxon>
        <taxon>Brachycera</taxon>
        <taxon>Muscomorpha</taxon>
        <taxon>Ephydroidea</taxon>
        <taxon>Drosophilidae</taxon>
        <taxon>Drosophila</taxon>
        <taxon>Sophophora</taxon>
    </lineage>
</organism>
<proteinExistence type="predicted"/>
<keyword evidence="3" id="KW-1185">Reference proteome</keyword>
<name>B4QR48_DROSI</name>
<gene>
    <name evidence="2" type="primary">Dsim\GD13218</name>
    <name evidence="2" type="ORF">Dsim_GD13218</name>
</gene>
<dbReference type="AlphaFoldDB" id="B4QR48"/>
<reference evidence="2 3" key="1">
    <citation type="journal article" date="2007" name="Nature">
        <title>Evolution of genes and genomes on the Drosophila phylogeny.</title>
        <authorList>
            <consortium name="Drosophila 12 Genomes Consortium"/>
            <person name="Clark A.G."/>
            <person name="Eisen M.B."/>
            <person name="Smith D.R."/>
            <person name="Bergman C.M."/>
            <person name="Oliver B."/>
            <person name="Markow T.A."/>
            <person name="Kaufman T.C."/>
            <person name="Kellis M."/>
            <person name="Gelbart W."/>
            <person name="Iyer V.N."/>
            <person name="Pollard D.A."/>
            <person name="Sackton T.B."/>
            <person name="Larracuente A.M."/>
            <person name="Singh N.D."/>
            <person name="Abad J.P."/>
            <person name="Abt D.N."/>
            <person name="Adryan B."/>
            <person name="Aguade M."/>
            <person name="Akashi H."/>
            <person name="Anderson W.W."/>
            <person name="Aquadro C.F."/>
            <person name="Ardell D.H."/>
            <person name="Arguello R."/>
            <person name="Artieri C.G."/>
            <person name="Barbash D.A."/>
            <person name="Barker D."/>
            <person name="Barsanti P."/>
            <person name="Batterham P."/>
            <person name="Batzoglou S."/>
            <person name="Begun D."/>
            <person name="Bhutkar A."/>
            <person name="Blanco E."/>
            <person name="Bosak S.A."/>
            <person name="Bradley R.K."/>
            <person name="Brand A.D."/>
            <person name="Brent M.R."/>
            <person name="Brooks A.N."/>
            <person name="Brown R.H."/>
            <person name="Butlin R.K."/>
            <person name="Caggese C."/>
            <person name="Calvi B.R."/>
            <person name="Bernardo de Carvalho A."/>
            <person name="Caspi A."/>
            <person name="Castrezana S."/>
            <person name="Celniker S.E."/>
            <person name="Chang J.L."/>
            <person name="Chapple C."/>
            <person name="Chatterji S."/>
            <person name="Chinwalla A."/>
            <person name="Civetta A."/>
            <person name="Clifton S.W."/>
            <person name="Comeron J.M."/>
            <person name="Costello J.C."/>
            <person name="Coyne J.A."/>
            <person name="Daub J."/>
            <person name="David R.G."/>
            <person name="Delcher A.L."/>
            <person name="Delehaunty K."/>
            <person name="Do C.B."/>
            <person name="Ebling H."/>
            <person name="Edwards K."/>
            <person name="Eickbush T."/>
            <person name="Evans J.D."/>
            <person name="Filipski A."/>
            <person name="Findeiss S."/>
            <person name="Freyhult E."/>
            <person name="Fulton L."/>
            <person name="Fulton R."/>
            <person name="Garcia A.C."/>
            <person name="Gardiner A."/>
            <person name="Garfield D.A."/>
            <person name="Garvin B.E."/>
            <person name="Gibson G."/>
            <person name="Gilbert D."/>
            <person name="Gnerre S."/>
            <person name="Godfrey J."/>
            <person name="Good R."/>
            <person name="Gotea V."/>
            <person name="Gravely B."/>
            <person name="Greenberg A.J."/>
            <person name="Griffiths-Jones S."/>
            <person name="Gross S."/>
            <person name="Guigo R."/>
            <person name="Gustafson E.A."/>
            <person name="Haerty W."/>
            <person name="Hahn M.W."/>
            <person name="Halligan D.L."/>
            <person name="Halpern A.L."/>
            <person name="Halter G.M."/>
            <person name="Han M.V."/>
            <person name="Heger A."/>
            <person name="Hillier L."/>
            <person name="Hinrichs A.S."/>
            <person name="Holmes I."/>
            <person name="Hoskins R.A."/>
            <person name="Hubisz M.J."/>
            <person name="Hultmark D."/>
            <person name="Huntley M.A."/>
            <person name="Jaffe D.B."/>
            <person name="Jagadeeshan S."/>
            <person name="Jeck W.R."/>
            <person name="Johnson J."/>
            <person name="Jones C.D."/>
            <person name="Jordan W.C."/>
            <person name="Karpen G.H."/>
            <person name="Kataoka E."/>
            <person name="Keightley P.D."/>
            <person name="Kheradpour P."/>
            <person name="Kirkness E.F."/>
            <person name="Koerich L.B."/>
            <person name="Kristiansen K."/>
            <person name="Kudrna D."/>
            <person name="Kulathinal R.J."/>
            <person name="Kumar S."/>
            <person name="Kwok R."/>
            <person name="Lander E."/>
            <person name="Langley C.H."/>
            <person name="Lapoint R."/>
            <person name="Lazzaro B.P."/>
            <person name="Lee S.J."/>
            <person name="Levesque L."/>
            <person name="Li R."/>
            <person name="Lin C.F."/>
            <person name="Lin M.F."/>
            <person name="Lindblad-Toh K."/>
            <person name="Llopart A."/>
            <person name="Long M."/>
            <person name="Low L."/>
            <person name="Lozovsky E."/>
            <person name="Lu J."/>
            <person name="Luo M."/>
            <person name="Machado C.A."/>
            <person name="Makalowski W."/>
            <person name="Marzo M."/>
            <person name="Matsuda M."/>
            <person name="Matzkin L."/>
            <person name="McAllister B."/>
            <person name="McBride C.S."/>
            <person name="McKernan B."/>
            <person name="McKernan K."/>
            <person name="Mendez-Lago M."/>
            <person name="Minx P."/>
            <person name="Mollenhauer M.U."/>
            <person name="Montooth K."/>
            <person name="Mount S.M."/>
            <person name="Mu X."/>
            <person name="Myers E."/>
            <person name="Negre B."/>
            <person name="Newfeld S."/>
            <person name="Nielsen R."/>
            <person name="Noor M.A."/>
            <person name="O'Grady P."/>
            <person name="Pachter L."/>
            <person name="Papaceit M."/>
            <person name="Parisi M.J."/>
            <person name="Parisi M."/>
            <person name="Parts L."/>
            <person name="Pedersen J.S."/>
            <person name="Pesole G."/>
            <person name="Phillippy A.M."/>
            <person name="Ponting C.P."/>
            <person name="Pop M."/>
            <person name="Porcelli D."/>
            <person name="Powell J.R."/>
            <person name="Prohaska S."/>
            <person name="Pruitt K."/>
            <person name="Puig M."/>
            <person name="Quesneville H."/>
            <person name="Ram K.R."/>
            <person name="Rand D."/>
            <person name="Rasmussen M.D."/>
            <person name="Reed L.K."/>
            <person name="Reenan R."/>
            <person name="Reily A."/>
            <person name="Remington K.A."/>
            <person name="Rieger T.T."/>
            <person name="Ritchie M.G."/>
            <person name="Robin C."/>
            <person name="Rogers Y.H."/>
            <person name="Rohde C."/>
            <person name="Rozas J."/>
            <person name="Rubenfield M.J."/>
            <person name="Ruiz A."/>
            <person name="Russo S."/>
            <person name="Salzberg S.L."/>
            <person name="Sanchez-Gracia A."/>
            <person name="Saranga D.J."/>
            <person name="Sato H."/>
            <person name="Schaeffer S.W."/>
            <person name="Schatz M.C."/>
            <person name="Schlenke T."/>
            <person name="Schwartz R."/>
            <person name="Segarra C."/>
            <person name="Singh R.S."/>
            <person name="Sirot L."/>
            <person name="Sirota M."/>
            <person name="Sisneros N.B."/>
            <person name="Smith C.D."/>
            <person name="Smith T.F."/>
            <person name="Spieth J."/>
            <person name="Stage D.E."/>
            <person name="Stark A."/>
            <person name="Stephan W."/>
            <person name="Strausberg R.L."/>
            <person name="Strempel S."/>
            <person name="Sturgill D."/>
            <person name="Sutton G."/>
            <person name="Sutton G.G."/>
            <person name="Tao W."/>
            <person name="Teichmann S."/>
            <person name="Tobari Y.N."/>
            <person name="Tomimura Y."/>
            <person name="Tsolas J.M."/>
            <person name="Valente V.L."/>
            <person name="Venter E."/>
            <person name="Venter J.C."/>
            <person name="Vicario S."/>
            <person name="Vieira F.G."/>
            <person name="Vilella A.J."/>
            <person name="Villasante A."/>
            <person name="Walenz B."/>
            <person name="Wang J."/>
            <person name="Wasserman M."/>
            <person name="Watts T."/>
            <person name="Wilson D."/>
            <person name="Wilson R.K."/>
            <person name="Wing R.A."/>
            <person name="Wolfner M.F."/>
            <person name="Wong A."/>
            <person name="Wong G.K."/>
            <person name="Wu C.I."/>
            <person name="Wu G."/>
            <person name="Yamamoto D."/>
            <person name="Yang H.P."/>
            <person name="Yang S.P."/>
            <person name="Yorke J.A."/>
            <person name="Yoshida K."/>
            <person name="Zdobnov E."/>
            <person name="Zhang P."/>
            <person name="Zhang Y."/>
            <person name="Zimin A.V."/>
            <person name="Baldwin J."/>
            <person name="Abdouelleil A."/>
            <person name="Abdulkadir J."/>
            <person name="Abebe A."/>
            <person name="Abera B."/>
            <person name="Abreu J."/>
            <person name="Acer S.C."/>
            <person name="Aftuck L."/>
            <person name="Alexander A."/>
            <person name="An P."/>
            <person name="Anderson E."/>
            <person name="Anderson S."/>
            <person name="Arachi H."/>
            <person name="Azer M."/>
            <person name="Bachantsang P."/>
            <person name="Barry A."/>
            <person name="Bayul T."/>
            <person name="Berlin A."/>
            <person name="Bessette D."/>
            <person name="Bloom T."/>
            <person name="Blye J."/>
            <person name="Boguslavskiy L."/>
            <person name="Bonnet C."/>
            <person name="Boukhgalter B."/>
            <person name="Bourzgui I."/>
            <person name="Brown A."/>
            <person name="Cahill P."/>
            <person name="Channer S."/>
            <person name="Cheshatsang Y."/>
            <person name="Chuda L."/>
            <person name="Citroen M."/>
            <person name="Collymore A."/>
            <person name="Cooke P."/>
            <person name="Costello M."/>
            <person name="D'Aco K."/>
            <person name="Daza R."/>
            <person name="De Haan G."/>
            <person name="DeGray S."/>
            <person name="DeMaso C."/>
            <person name="Dhargay N."/>
            <person name="Dooley K."/>
            <person name="Dooley E."/>
            <person name="Doricent M."/>
            <person name="Dorje P."/>
            <person name="Dorjee K."/>
            <person name="Dupes A."/>
            <person name="Elong R."/>
            <person name="Falk J."/>
            <person name="Farina A."/>
            <person name="Faro S."/>
            <person name="Ferguson D."/>
            <person name="Fisher S."/>
            <person name="Foley C.D."/>
            <person name="Franke A."/>
            <person name="Friedrich D."/>
            <person name="Gadbois L."/>
            <person name="Gearin G."/>
            <person name="Gearin C.R."/>
            <person name="Giannoukos G."/>
            <person name="Goode T."/>
            <person name="Graham J."/>
            <person name="Grandbois E."/>
            <person name="Grewal S."/>
            <person name="Gyaltsen K."/>
            <person name="Hafez N."/>
            <person name="Hagos B."/>
            <person name="Hall J."/>
            <person name="Henson C."/>
            <person name="Hollinger A."/>
            <person name="Honan T."/>
            <person name="Huard M.D."/>
            <person name="Hughes L."/>
            <person name="Hurhula B."/>
            <person name="Husby M.E."/>
            <person name="Kamat A."/>
            <person name="Kanga B."/>
            <person name="Kashin S."/>
            <person name="Khazanovich D."/>
            <person name="Kisner P."/>
            <person name="Lance K."/>
            <person name="Lara M."/>
            <person name="Lee W."/>
            <person name="Lennon N."/>
            <person name="Letendre F."/>
            <person name="LeVine R."/>
            <person name="Lipovsky A."/>
            <person name="Liu X."/>
            <person name="Liu J."/>
            <person name="Liu S."/>
            <person name="Lokyitsang T."/>
            <person name="Lokyitsang Y."/>
            <person name="Lubonja R."/>
            <person name="Lui A."/>
            <person name="MacDonald P."/>
            <person name="Magnisalis V."/>
            <person name="Maru K."/>
            <person name="Matthews C."/>
            <person name="McCusker W."/>
            <person name="McDonough S."/>
            <person name="Mehta T."/>
            <person name="Meldrim J."/>
            <person name="Meneus L."/>
            <person name="Mihai O."/>
            <person name="Mihalev A."/>
            <person name="Mihova T."/>
            <person name="Mittelman R."/>
            <person name="Mlenga V."/>
            <person name="Montmayeur A."/>
            <person name="Mulrain L."/>
            <person name="Navidi A."/>
            <person name="Naylor J."/>
            <person name="Negash T."/>
            <person name="Nguyen T."/>
            <person name="Nguyen N."/>
            <person name="Nicol R."/>
            <person name="Norbu C."/>
            <person name="Norbu N."/>
            <person name="Novod N."/>
            <person name="O'Neill B."/>
            <person name="Osman S."/>
            <person name="Markiewicz E."/>
            <person name="Oyono O.L."/>
            <person name="Patti C."/>
            <person name="Phunkhang P."/>
            <person name="Pierre F."/>
            <person name="Priest M."/>
            <person name="Raghuraman S."/>
            <person name="Rege F."/>
            <person name="Reyes R."/>
            <person name="Rise C."/>
            <person name="Rogov P."/>
            <person name="Ross K."/>
            <person name="Ryan E."/>
            <person name="Settipalli S."/>
            <person name="Shea T."/>
            <person name="Sherpa N."/>
            <person name="Shi L."/>
            <person name="Shih D."/>
            <person name="Sparrow T."/>
            <person name="Spaulding J."/>
            <person name="Stalker J."/>
            <person name="Stange-Thomann N."/>
            <person name="Stavropoulos S."/>
            <person name="Stone C."/>
            <person name="Strader C."/>
            <person name="Tesfaye S."/>
            <person name="Thomson T."/>
            <person name="Thoulutsang Y."/>
            <person name="Thoulutsang D."/>
            <person name="Topham K."/>
            <person name="Topping I."/>
            <person name="Tsamla T."/>
            <person name="Vassiliev H."/>
            <person name="Vo A."/>
            <person name="Wangchuk T."/>
            <person name="Wangdi T."/>
            <person name="Weiand M."/>
            <person name="Wilkinson J."/>
            <person name="Wilson A."/>
            <person name="Yadav S."/>
            <person name="Young G."/>
            <person name="Yu Q."/>
            <person name="Zembek L."/>
            <person name="Zhong D."/>
            <person name="Zimmer A."/>
            <person name="Zwirko Z."/>
            <person name="Jaffe D.B."/>
            <person name="Alvarez P."/>
            <person name="Brockman W."/>
            <person name="Butler J."/>
            <person name="Chin C."/>
            <person name="Gnerre S."/>
            <person name="Grabherr M."/>
            <person name="Kleber M."/>
            <person name="Mauceli E."/>
            <person name="MacCallum I."/>
        </authorList>
    </citation>
    <scope>NUCLEOTIDE SEQUENCE [LARGE SCALE GENOMIC DNA]</scope>
    <source>
        <strain evidence="3">white501</strain>
    </source>
</reference>